<evidence type="ECO:0000256" key="6">
    <source>
        <dbReference type="ARBA" id="ARBA00022917"/>
    </source>
</evidence>
<dbReference type="NCBIfam" id="TIGR00133">
    <property type="entry name" value="gatB"/>
    <property type="match status" value="1"/>
</dbReference>
<dbReference type="Gene3D" id="1.10.10.410">
    <property type="match status" value="1"/>
</dbReference>
<dbReference type="PANTHER" id="PTHR11659:SF4">
    <property type="entry name" value="ASPARTYL_GLUTAMYL-TRNA(GLN) AMIDOTRANSFERASE SUBUNIT B_E CATALYTIC DOMAIN-CONTAINING PROTEIN"/>
    <property type="match status" value="1"/>
</dbReference>
<comment type="subunit">
    <text evidence="2 10">Heterotrimer of A, B and C subunits.</text>
</comment>
<evidence type="ECO:0000256" key="3">
    <source>
        <dbReference type="ARBA" id="ARBA00022598"/>
    </source>
</evidence>
<dbReference type="EC" id="6.3.5.-" evidence="10"/>
<dbReference type="PANTHER" id="PTHR11659">
    <property type="entry name" value="GLUTAMYL-TRNA GLN AMIDOTRANSFERASE SUBUNIT B MITOCHONDRIAL AND PROKARYOTIC PET112-RELATED"/>
    <property type="match status" value="1"/>
</dbReference>
<dbReference type="OrthoDB" id="9804078at2"/>
<evidence type="ECO:0000256" key="9">
    <source>
        <dbReference type="ARBA" id="ARBA00047913"/>
    </source>
</evidence>
<keyword evidence="12" id="KW-0808">Transferase</keyword>
<dbReference type="EMBL" id="SLYC01000016">
    <property type="protein sequence ID" value="TCQ02366.1"/>
    <property type="molecule type" value="Genomic_DNA"/>
</dbReference>
<dbReference type="GO" id="GO:0050567">
    <property type="term" value="F:glutaminyl-tRNA synthase (glutamine-hydrolyzing) activity"/>
    <property type="evidence" value="ECO:0007669"/>
    <property type="project" value="UniProtKB-UniRule"/>
</dbReference>
<comment type="catalytic activity">
    <reaction evidence="9 10">
        <text>L-glutamyl-tRNA(Gln) + L-glutamine + ATP + H2O = L-glutaminyl-tRNA(Gln) + L-glutamate + ADP + phosphate + H(+)</text>
        <dbReference type="Rhea" id="RHEA:17521"/>
        <dbReference type="Rhea" id="RHEA-COMP:9681"/>
        <dbReference type="Rhea" id="RHEA-COMP:9684"/>
        <dbReference type="ChEBI" id="CHEBI:15377"/>
        <dbReference type="ChEBI" id="CHEBI:15378"/>
        <dbReference type="ChEBI" id="CHEBI:29985"/>
        <dbReference type="ChEBI" id="CHEBI:30616"/>
        <dbReference type="ChEBI" id="CHEBI:43474"/>
        <dbReference type="ChEBI" id="CHEBI:58359"/>
        <dbReference type="ChEBI" id="CHEBI:78520"/>
        <dbReference type="ChEBI" id="CHEBI:78521"/>
        <dbReference type="ChEBI" id="CHEBI:456216"/>
    </reaction>
</comment>
<dbReference type="InterPro" id="IPR017959">
    <property type="entry name" value="Asn/Gln-tRNA_amidoTrfase_suB/E"/>
</dbReference>
<comment type="similarity">
    <text evidence="1 10">Belongs to the GatB/GatE family. GatB subfamily.</text>
</comment>
<dbReference type="InterPro" id="IPR014746">
    <property type="entry name" value="Gln_synth/guanido_kin_cat_dom"/>
</dbReference>
<keyword evidence="13" id="KW-1185">Reference proteome</keyword>
<evidence type="ECO:0000313" key="13">
    <source>
        <dbReference type="Proteomes" id="UP000295504"/>
    </source>
</evidence>
<evidence type="ECO:0000256" key="2">
    <source>
        <dbReference type="ARBA" id="ARBA00011123"/>
    </source>
</evidence>
<proteinExistence type="inferred from homology"/>
<dbReference type="Pfam" id="PF02934">
    <property type="entry name" value="GatB_N"/>
    <property type="match status" value="1"/>
</dbReference>
<sequence length="479" mass="54478">MKWETVIGIEIHAELKTKSKIFCGCPTDFGGDVNKQTCPICLGLPGSLPRLNKEVVNLAIKAGLALNCKINNVSKMDRKNYFYADLPKAYQISQYDYPVCTGGYVDIDLDGEKKRIRINRIHIEEDPGKLIHLQDEPFTLVDYNRSGVALIEIVTEADLRSPLEAVQYAKTIKSILEYENISDCRMEEGSLRCDANISIREHGDARLNTKVELKNINSFKELQKALEKEESRQRELYDFNESYKVIQETRRWDSSKGRTISMRKKEDAHDYRYFAEPDIPKLVVDDETIRQIEETLTELPSDKKARFIEDYKLTEKEAEILVGEKSLADYFEEVIKFGLSPKLIANWVLGDLMKLLKVQDTNIGSIPIKAQDISELLKLIEKGDISGKIAKDVLEEMFNTGKEPTIIIEEKGLKQISQGNVLEVIVDTVLEGNIKSIEDYKAGKEQALTFLMGQVMKETKGQANPVMAKEMLLNKIKIV</sequence>
<dbReference type="SUPFAM" id="SSF55931">
    <property type="entry name" value="Glutamine synthetase/guanido kinase"/>
    <property type="match status" value="1"/>
</dbReference>
<dbReference type="GO" id="GO:0016740">
    <property type="term" value="F:transferase activity"/>
    <property type="evidence" value="ECO:0007669"/>
    <property type="project" value="UniProtKB-KW"/>
</dbReference>
<evidence type="ECO:0000313" key="12">
    <source>
        <dbReference type="EMBL" id="TCQ02366.1"/>
    </source>
</evidence>
<dbReference type="Pfam" id="PF02637">
    <property type="entry name" value="GatB_Yqey"/>
    <property type="match status" value="1"/>
</dbReference>
<organism evidence="12 13">
    <name type="scientific">Serpentinicella alkaliphila</name>
    <dbReference type="NCBI Taxonomy" id="1734049"/>
    <lineage>
        <taxon>Bacteria</taxon>
        <taxon>Bacillati</taxon>
        <taxon>Bacillota</taxon>
        <taxon>Clostridia</taxon>
        <taxon>Peptostreptococcales</taxon>
        <taxon>Natronincolaceae</taxon>
        <taxon>Serpentinicella</taxon>
    </lineage>
</organism>
<dbReference type="NCBIfam" id="NF004014">
    <property type="entry name" value="PRK05477.1-4"/>
    <property type="match status" value="1"/>
</dbReference>
<dbReference type="InterPro" id="IPR023168">
    <property type="entry name" value="GatB_Yqey_C_2"/>
</dbReference>
<dbReference type="InterPro" id="IPR006075">
    <property type="entry name" value="Asn/Gln-tRNA_Trfase_suB/E_cat"/>
</dbReference>
<dbReference type="FunFam" id="1.10.10.410:FF:000001">
    <property type="entry name" value="Aspartyl/glutamyl-tRNA(Asn/Gln) amidotransferase subunit B"/>
    <property type="match status" value="1"/>
</dbReference>
<keyword evidence="5 10" id="KW-0067">ATP-binding</keyword>
<evidence type="ECO:0000256" key="4">
    <source>
        <dbReference type="ARBA" id="ARBA00022741"/>
    </source>
</evidence>
<keyword evidence="6 10" id="KW-0648">Protein biosynthesis</keyword>
<dbReference type="Gene3D" id="1.10.150.380">
    <property type="entry name" value="GatB domain, N-terminal subdomain"/>
    <property type="match status" value="1"/>
</dbReference>
<evidence type="ECO:0000256" key="7">
    <source>
        <dbReference type="ARBA" id="ARBA00024799"/>
    </source>
</evidence>
<evidence type="ECO:0000256" key="10">
    <source>
        <dbReference type="HAMAP-Rule" id="MF_00121"/>
    </source>
</evidence>
<dbReference type="SMART" id="SM00845">
    <property type="entry name" value="GatB_Yqey"/>
    <property type="match status" value="1"/>
</dbReference>
<feature type="domain" description="Asn/Gln amidotransferase" evidence="11">
    <location>
        <begin position="329"/>
        <end position="476"/>
    </location>
</feature>
<evidence type="ECO:0000259" key="11">
    <source>
        <dbReference type="SMART" id="SM00845"/>
    </source>
</evidence>
<dbReference type="InterPro" id="IPR004413">
    <property type="entry name" value="GatB"/>
</dbReference>
<dbReference type="InterPro" id="IPR017958">
    <property type="entry name" value="Gln-tRNA_amidoTrfase_suB_CS"/>
</dbReference>
<reference evidence="12 13" key="1">
    <citation type="submission" date="2019-03" db="EMBL/GenBank/DDBJ databases">
        <title>Genomic Encyclopedia of Type Strains, Phase IV (KMG-IV): sequencing the most valuable type-strain genomes for metagenomic binning, comparative biology and taxonomic classification.</title>
        <authorList>
            <person name="Goeker M."/>
        </authorList>
    </citation>
    <scope>NUCLEOTIDE SEQUENCE [LARGE SCALE GENOMIC DNA]</scope>
    <source>
        <strain evidence="12 13">DSM 100013</strain>
    </source>
</reference>
<dbReference type="InterPro" id="IPR018027">
    <property type="entry name" value="Asn/Gln_amidotransferase"/>
</dbReference>
<comment type="function">
    <text evidence="7 10">Allows the formation of correctly charged Asn-tRNA(Asn) or Gln-tRNA(Gln) through the transamidation of misacylated Asp-tRNA(Asn) or Glu-tRNA(Gln) in organisms which lack either or both of asparaginyl-tRNA or glutaminyl-tRNA synthetases. The reaction takes place in the presence of glutamine and ATP through an activated phospho-Asp-tRNA(Asn) or phospho-Glu-tRNA(Gln).</text>
</comment>
<evidence type="ECO:0000256" key="1">
    <source>
        <dbReference type="ARBA" id="ARBA00005306"/>
    </source>
</evidence>
<dbReference type="GO" id="GO:0005524">
    <property type="term" value="F:ATP binding"/>
    <property type="evidence" value="ECO:0007669"/>
    <property type="project" value="UniProtKB-KW"/>
</dbReference>
<dbReference type="SUPFAM" id="SSF89095">
    <property type="entry name" value="GatB/YqeY motif"/>
    <property type="match status" value="1"/>
</dbReference>
<evidence type="ECO:0000256" key="5">
    <source>
        <dbReference type="ARBA" id="ARBA00022840"/>
    </source>
</evidence>
<dbReference type="PROSITE" id="PS01234">
    <property type="entry name" value="GATB"/>
    <property type="match status" value="1"/>
</dbReference>
<evidence type="ECO:0000256" key="8">
    <source>
        <dbReference type="ARBA" id="ARBA00047380"/>
    </source>
</evidence>
<dbReference type="GO" id="GO:0050566">
    <property type="term" value="F:asparaginyl-tRNA synthase (glutamine-hydrolyzing) activity"/>
    <property type="evidence" value="ECO:0007669"/>
    <property type="project" value="RHEA"/>
</dbReference>
<keyword evidence="3 10" id="KW-0436">Ligase</keyword>
<dbReference type="RefSeq" id="WP_132848423.1">
    <property type="nucleotide sequence ID" value="NZ_CP058648.1"/>
</dbReference>
<comment type="caution">
    <text evidence="12">The sequence shown here is derived from an EMBL/GenBank/DDBJ whole genome shotgun (WGS) entry which is preliminary data.</text>
</comment>
<accession>A0A4R2THY6</accession>
<gene>
    <name evidence="10" type="primary">gatB</name>
    <name evidence="12" type="ORF">EDD79_101611</name>
</gene>
<dbReference type="AlphaFoldDB" id="A0A4R2THY6"/>
<dbReference type="NCBIfam" id="NF004012">
    <property type="entry name" value="PRK05477.1-2"/>
    <property type="match status" value="1"/>
</dbReference>
<dbReference type="InterPro" id="IPR003789">
    <property type="entry name" value="Asn/Gln_tRNA_amidoTrase-B-like"/>
</dbReference>
<name>A0A4R2THY6_9FIRM</name>
<dbReference type="HAMAP" id="MF_00121">
    <property type="entry name" value="GatB"/>
    <property type="match status" value="1"/>
</dbReference>
<dbReference type="GO" id="GO:0006412">
    <property type="term" value="P:translation"/>
    <property type="evidence" value="ECO:0007669"/>
    <property type="project" value="UniProtKB-UniRule"/>
</dbReference>
<dbReference type="Proteomes" id="UP000295504">
    <property type="component" value="Unassembled WGS sequence"/>
</dbReference>
<dbReference type="InterPro" id="IPR042114">
    <property type="entry name" value="GatB_C_1"/>
</dbReference>
<protein>
    <recommendedName>
        <fullName evidence="10">Aspartyl/glutamyl-tRNA(Asn/Gln) amidotransferase subunit B</fullName>
        <shortName evidence="10">Asp/Glu-ADT subunit B</shortName>
        <ecNumber evidence="10">6.3.5.-</ecNumber>
    </recommendedName>
</protein>
<keyword evidence="4 10" id="KW-0547">Nucleotide-binding</keyword>
<comment type="catalytic activity">
    <reaction evidence="8 10">
        <text>L-aspartyl-tRNA(Asn) + L-glutamine + ATP + H2O = L-asparaginyl-tRNA(Asn) + L-glutamate + ADP + phosphate + 2 H(+)</text>
        <dbReference type="Rhea" id="RHEA:14513"/>
        <dbReference type="Rhea" id="RHEA-COMP:9674"/>
        <dbReference type="Rhea" id="RHEA-COMP:9677"/>
        <dbReference type="ChEBI" id="CHEBI:15377"/>
        <dbReference type="ChEBI" id="CHEBI:15378"/>
        <dbReference type="ChEBI" id="CHEBI:29985"/>
        <dbReference type="ChEBI" id="CHEBI:30616"/>
        <dbReference type="ChEBI" id="CHEBI:43474"/>
        <dbReference type="ChEBI" id="CHEBI:58359"/>
        <dbReference type="ChEBI" id="CHEBI:78515"/>
        <dbReference type="ChEBI" id="CHEBI:78516"/>
        <dbReference type="ChEBI" id="CHEBI:456216"/>
    </reaction>
</comment>